<feature type="transmembrane region" description="Helical" evidence="6">
    <location>
        <begin position="144"/>
        <end position="164"/>
    </location>
</feature>
<name>A0A8H9L0V0_9MICO</name>
<dbReference type="GO" id="GO:0005886">
    <property type="term" value="C:plasma membrane"/>
    <property type="evidence" value="ECO:0007669"/>
    <property type="project" value="UniProtKB-SubCell"/>
</dbReference>
<accession>A0A8H9L0V0</accession>
<dbReference type="Pfam" id="PF01925">
    <property type="entry name" value="TauE"/>
    <property type="match status" value="2"/>
</dbReference>
<dbReference type="InterPro" id="IPR002781">
    <property type="entry name" value="TM_pro_TauE-like"/>
</dbReference>
<sequence>MTEQTDDSLTPPRAVLVGVVGGAFSGLFGLGGGIVMVPLLTSLGGLTQRRAGAYSLAAILPAAIVGSIPYLTHQAVDLVAAGLLVVGSVVGAVVGARLLARVPETLLRWLFVGVLVAGIVRSLLDGFGEPPSVNTAEGLPSLLDGVGMVALGLVMGVASGLLGIGGGQIAVPGLSALFDFAPALAKGTSLVAMIPTAVSGTWVNARNRLVRLRTAALIGVVASVFSYAGASLSVVLPDRAASVAFAALLVFALVQQVRKALEKRTR</sequence>
<dbReference type="PANTHER" id="PTHR43701:SF2">
    <property type="entry name" value="MEMBRANE TRANSPORTER PROTEIN YJNA-RELATED"/>
    <property type="match status" value="1"/>
</dbReference>
<dbReference type="PANTHER" id="PTHR43701">
    <property type="entry name" value="MEMBRANE TRANSPORTER PROTEIN MJ0441-RELATED"/>
    <property type="match status" value="1"/>
</dbReference>
<feature type="transmembrane region" description="Helical" evidence="6">
    <location>
        <begin position="78"/>
        <end position="99"/>
    </location>
</feature>
<evidence type="ECO:0000256" key="5">
    <source>
        <dbReference type="ARBA" id="ARBA00023136"/>
    </source>
</evidence>
<dbReference type="Proteomes" id="UP000655589">
    <property type="component" value="Unassembled WGS sequence"/>
</dbReference>
<evidence type="ECO:0000256" key="3">
    <source>
        <dbReference type="ARBA" id="ARBA00022692"/>
    </source>
</evidence>
<dbReference type="EMBL" id="BMPT01000001">
    <property type="protein sequence ID" value="GGM10065.1"/>
    <property type="molecule type" value="Genomic_DNA"/>
</dbReference>
<keyword evidence="5 6" id="KW-0472">Membrane</keyword>
<proteinExistence type="inferred from homology"/>
<feature type="transmembrane region" description="Helical" evidence="6">
    <location>
        <begin position="106"/>
        <end position="124"/>
    </location>
</feature>
<evidence type="ECO:0000313" key="7">
    <source>
        <dbReference type="EMBL" id="GGM10065.1"/>
    </source>
</evidence>
<organism evidence="7 8">
    <name type="scientific">Promicromonospora citrea</name>
    <dbReference type="NCBI Taxonomy" id="43677"/>
    <lineage>
        <taxon>Bacteria</taxon>
        <taxon>Bacillati</taxon>
        <taxon>Actinomycetota</taxon>
        <taxon>Actinomycetes</taxon>
        <taxon>Micrococcales</taxon>
        <taxon>Promicromonosporaceae</taxon>
        <taxon>Promicromonospora</taxon>
    </lineage>
</organism>
<evidence type="ECO:0000313" key="8">
    <source>
        <dbReference type="Proteomes" id="UP000655589"/>
    </source>
</evidence>
<feature type="transmembrane region" description="Helical" evidence="6">
    <location>
        <begin position="240"/>
        <end position="257"/>
    </location>
</feature>
<dbReference type="InterPro" id="IPR051598">
    <property type="entry name" value="TSUP/Inactive_protease-like"/>
</dbReference>
<keyword evidence="3 6" id="KW-0812">Transmembrane</keyword>
<keyword evidence="8" id="KW-1185">Reference proteome</keyword>
<comment type="caution">
    <text evidence="7">The sequence shown here is derived from an EMBL/GenBank/DDBJ whole genome shotgun (WGS) entry which is preliminary data.</text>
</comment>
<feature type="transmembrane region" description="Helical" evidence="6">
    <location>
        <begin position="215"/>
        <end position="234"/>
    </location>
</feature>
<keyword evidence="6" id="KW-1003">Cell membrane</keyword>
<evidence type="ECO:0000256" key="1">
    <source>
        <dbReference type="ARBA" id="ARBA00004141"/>
    </source>
</evidence>
<protein>
    <recommendedName>
        <fullName evidence="6">Probable membrane transporter protein</fullName>
    </recommendedName>
</protein>
<dbReference type="AlphaFoldDB" id="A0A8H9L0V0"/>
<reference evidence="7" key="1">
    <citation type="journal article" date="2014" name="Int. J. Syst. Evol. Microbiol.">
        <title>Complete genome sequence of Corynebacterium casei LMG S-19264T (=DSM 44701T), isolated from a smear-ripened cheese.</title>
        <authorList>
            <consortium name="US DOE Joint Genome Institute (JGI-PGF)"/>
            <person name="Walter F."/>
            <person name="Albersmeier A."/>
            <person name="Kalinowski J."/>
            <person name="Ruckert C."/>
        </authorList>
    </citation>
    <scope>NUCLEOTIDE SEQUENCE</scope>
    <source>
        <strain evidence="7">JCM 3051</strain>
    </source>
</reference>
<feature type="transmembrane region" description="Helical" evidence="6">
    <location>
        <begin position="52"/>
        <end position="72"/>
    </location>
</feature>
<keyword evidence="4 6" id="KW-1133">Transmembrane helix</keyword>
<reference evidence="7" key="2">
    <citation type="submission" date="2020-09" db="EMBL/GenBank/DDBJ databases">
        <authorList>
            <person name="Sun Q."/>
            <person name="Ohkuma M."/>
        </authorList>
    </citation>
    <scope>NUCLEOTIDE SEQUENCE</scope>
    <source>
        <strain evidence="7">JCM 3051</strain>
    </source>
</reference>
<comment type="similarity">
    <text evidence="2 6">Belongs to the 4-toluene sulfonate uptake permease (TSUP) (TC 2.A.102) family.</text>
</comment>
<evidence type="ECO:0000256" key="2">
    <source>
        <dbReference type="ARBA" id="ARBA00009142"/>
    </source>
</evidence>
<gene>
    <name evidence="7" type="ORF">GCM10010102_02400</name>
</gene>
<evidence type="ECO:0000256" key="6">
    <source>
        <dbReference type="RuleBase" id="RU363041"/>
    </source>
</evidence>
<feature type="transmembrane region" description="Helical" evidence="6">
    <location>
        <begin position="15"/>
        <end position="40"/>
    </location>
</feature>
<evidence type="ECO:0000256" key="4">
    <source>
        <dbReference type="ARBA" id="ARBA00022989"/>
    </source>
</evidence>
<dbReference type="RefSeq" id="WP_171106167.1">
    <property type="nucleotide sequence ID" value="NZ_BMPT01000001.1"/>
</dbReference>
<comment type="subcellular location">
    <subcellularLocation>
        <location evidence="6">Cell membrane</location>
        <topology evidence="6">Multi-pass membrane protein</topology>
    </subcellularLocation>
    <subcellularLocation>
        <location evidence="1">Membrane</location>
        <topology evidence="1">Multi-pass membrane protein</topology>
    </subcellularLocation>
</comment>